<organism evidence="1">
    <name type="scientific">Anguilla anguilla</name>
    <name type="common">European freshwater eel</name>
    <name type="synonym">Muraena anguilla</name>
    <dbReference type="NCBI Taxonomy" id="7936"/>
    <lineage>
        <taxon>Eukaryota</taxon>
        <taxon>Metazoa</taxon>
        <taxon>Chordata</taxon>
        <taxon>Craniata</taxon>
        <taxon>Vertebrata</taxon>
        <taxon>Euteleostomi</taxon>
        <taxon>Actinopterygii</taxon>
        <taxon>Neopterygii</taxon>
        <taxon>Teleostei</taxon>
        <taxon>Anguilliformes</taxon>
        <taxon>Anguillidae</taxon>
        <taxon>Anguilla</taxon>
    </lineage>
</organism>
<dbReference type="EMBL" id="GBXM01046141">
    <property type="protein sequence ID" value="JAH62436.1"/>
    <property type="molecule type" value="Transcribed_RNA"/>
</dbReference>
<proteinExistence type="predicted"/>
<protein>
    <submittedName>
        <fullName evidence="1">Uncharacterized protein</fullName>
    </submittedName>
</protein>
<accession>A0A0E9U9C3</accession>
<sequence>MPRESGGKTDLWRFF</sequence>
<reference evidence="1" key="2">
    <citation type="journal article" date="2015" name="Fish Shellfish Immunol.">
        <title>Early steps in the European eel (Anguilla anguilla)-Vibrio vulnificus interaction in the gills: Role of the RtxA13 toxin.</title>
        <authorList>
            <person name="Callol A."/>
            <person name="Pajuelo D."/>
            <person name="Ebbesson L."/>
            <person name="Teles M."/>
            <person name="MacKenzie S."/>
            <person name="Amaro C."/>
        </authorList>
    </citation>
    <scope>NUCLEOTIDE SEQUENCE</scope>
</reference>
<reference evidence="1" key="1">
    <citation type="submission" date="2014-11" db="EMBL/GenBank/DDBJ databases">
        <authorList>
            <person name="Amaro Gonzalez C."/>
        </authorList>
    </citation>
    <scope>NUCLEOTIDE SEQUENCE</scope>
</reference>
<name>A0A0E9U9C3_ANGAN</name>
<evidence type="ECO:0000313" key="1">
    <source>
        <dbReference type="EMBL" id="JAH62436.1"/>
    </source>
</evidence>